<accession>A0A5E4XCV7</accession>
<protein>
    <recommendedName>
        <fullName evidence="4">Aspartyl protease</fullName>
    </recommendedName>
</protein>
<feature type="chain" id="PRO_5022991424" description="Aspartyl protease" evidence="1">
    <location>
        <begin position="25"/>
        <end position="319"/>
    </location>
</feature>
<evidence type="ECO:0000313" key="3">
    <source>
        <dbReference type="Proteomes" id="UP000414233"/>
    </source>
</evidence>
<evidence type="ECO:0000256" key="1">
    <source>
        <dbReference type="SAM" id="SignalP"/>
    </source>
</evidence>
<dbReference type="Gene3D" id="2.40.70.10">
    <property type="entry name" value="Acid Proteases"/>
    <property type="match status" value="1"/>
</dbReference>
<proteinExistence type="predicted"/>
<dbReference type="EMBL" id="CABPRZ010000017">
    <property type="protein sequence ID" value="VVE34249.1"/>
    <property type="molecule type" value="Genomic_DNA"/>
</dbReference>
<feature type="signal peptide" evidence="1">
    <location>
        <begin position="1"/>
        <end position="24"/>
    </location>
</feature>
<reference evidence="2 3" key="1">
    <citation type="submission" date="2019-08" db="EMBL/GenBank/DDBJ databases">
        <authorList>
            <person name="Peeters C."/>
        </authorList>
    </citation>
    <scope>NUCLEOTIDE SEQUENCE [LARGE SCALE GENOMIC DNA]</scope>
    <source>
        <strain evidence="2 3">LMG 30175</strain>
    </source>
</reference>
<evidence type="ECO:0000313" key="2">
    <source>
        <dbReference type="EMBL" id="VVE34249.1"/>
    </source>
</evidence>
<dbReference type="RefSeq" id="WP_150698535.1">
    <property type="nucleotide sequence ID" value="NZ_CABPRZ010000017.1"/>
</dbReference>
<dbReference type="AlphaFoldDB" id="A0A5E4XCV7"/>
<dbReference type="OrthoDB" id="8634323at2"/>
<name>A0A5E4XCV7_9BURK</name>
<sequence length="319" mass="34721">MRLLKALTIAISVAFLKLPSQGYASDRSCANDWPNSSVRFDSEILYANQDRKTGPFVRVQINGKTVSMMLDTGSNINLLWDTSVLDESPGEHRQRVDFIASSTDARKVGAALSDSHGNLSHQQFYVLPNSTLSGDGYSGILSPQAVAGSHATIIDFEQNCFFISPAFEIRPDMRFHVFRGTTIPNPYGVMAIPLEIEGGKIPIIVDSAASESTILSTLVATRPKGPKSPRLMDVIGTEIPAGVRMRLVDLKINGQDFRSHPVIPKSAISTAGVTALGAVGMDILKDRIVYYHGALHQFTLLNRRATPPSTAVKLDDRIE</sequence>
<organism evidence="2 3">
    <name type="scientific">Pandoraea terrae</name>
    <dbReference type="NCBI Taxonomy" id="1537710"/>
    <lineage>
        <taxon>Bacteria</taxon>
        <taxon>Pseudomonadati</taxon>
        <taxon>Pseudomonadota</taxon>
        <taxon>Betaproteobacteria</taxon>
        <taxon>Burkholderiales</taxon>
        <taxon>Burkholderiaceae</taxon>
        <taxon>Pandoraea</taxon>
    </lineage>
</organism>
<evidence type="ECO:0008006" key="4">
    <source>
        <dbReference type="Google" id="ProtNLM"/>
    </source>
</evidence>
<gene>
    <name evidence="2" type="ORF">PTE30175_03717</name>
</gene>
<keyword evidence="3" id="KW-1185">Reference proteome</keyword>
<keyword evidence="1" id="KW-0732">Signal</keyword>
<dbReference type="Proteomes" id="UP000414233">
    <property type="component" value="Unassembled WGS sequence"/>
</dbReference>
<dbReference type="SUPFAM" id="SSF50630">
    <property type="entry name" value="Acid proteases"/>
    <property type="match status" value="1"/>
</dbReference>
<dbReference type="InterPro" id="IPR021109">
    <property type="entry name" value="Peptidase_aspartic_dom_sf"/>
</dbReference>